<evidence type="ECO:0000313" key="3">
    <source>
        <dbReference type="EMBL" id="ABF12129.1"/>
    </source>
</evidence>
<dbReference type="GO" id="GO:0003677">
    <property type="term" value="F:DNA binding"/>
    <property type="evidence" value="ECO:0007669"/>
    <property type="project" value="InterPro"/>
</dbReference>
<proteinExistence type="predicted"/>
<dbReference type="InterPro" id="IPR010982">
    <property type="entry name" value="Lambda_DNA-bd_dom_sf"/>
</dbReference>
<dbReference type="Gene3D" id="1.10.260.40">
    <property type="entry name" value="lambda repressor-like DNA-binding domains"/>
    <property type="match status" value="1"/>
</dbReference>
<organism evidence="3 4">
    <name type="scientific">Cupriavidus metallidurans (strain ATCC 43123 / DSM 2839 / NBRC 102507 / CH34)</name>
    <name type="common">Ralstonia metallidurans</name>
    <dbReference type="NCBI Taxonomy" id="266264"/>
    <lineage>
        <taxon>Bacteria</taxon>
        <taxon>Pseudomonadati</taxon>
        <taxon>Pseudomonadota</taxon>
        <taxon>Betaproteobacteria</taxon>
        <taxon>Burkholderiales</taxon>
        <taxon>Burkholderiaceae</taxon>
        <taxon>Cupriavidus</taxon>
    </lineage>
</organism>
<evidence type="ECO:0000313" key="4">
    <source>
        <dbReference type="Proteomes" id="UP000002429"/>
    </source>
</evidence>
<sequence length="101" mass="10969">MMSRVVISSSEQLGQVLQGARKIAGLSQADAAARLAISQSRISHLELNPETISVAQLLALLAAYDLDLFVEPRALDDKPDDKLDPKPGTTLSDAEIDRLEW</sequence>
<dbReference type="Pfam" id="PF01381">
    <property type="entry name" value="HTH_3"/>
    <property type="match status" value="1"/>
</dbReference>
<dbReference type="PROSITE" id="PS50943">
    <property type="entry name" value="HTH_CROC1"/>
    <property type="match status" value="1"/>
</dbReference>
<name>Q1LCJ7_CUPMC</name>
<evidence type="ECO:0000259" key="2">
    <source>
        <dbReference type="PROSITE" id="PS50943"/>
    </source>
</evidence>
<dbReference type="InterPro" id="IPR001387">
    <property type="entry name" value="Cro/C1-type_HTH"/>
</dbReference>
<dbReference type="KEGG" id="rme:Rmet_5270"/>
<dbReference type="EMBL" id="CP000353">
    <property type="protein sequence ID" value="ABF12129.1"/>
    <property type="molecule type" value="Genomic_DNA"/>
</dbReference>
<evidence type="ECO:0000256" key="1">
    <source>
        <dbReference type="SAM" id="MobiDB-lite"/>
    </source>
</evidence>
<dbReference type="eggNOG" id="COG1476">
    <property type="taxonomic scope" value="Bacteria"/>
</dbReference>
<dbReference type="CDD" id="cd00093">
    <property type="entry name" value="HTH_XRE"/>
    <property type="match status" value="1"/>
</dbReference>
<dbReference type="Proteomes" id="UP000002429">
    <property type="component" value="Plasmid megaplasmid"/>
</dbReference>
<reference evidence="4" key="1">
    <citation type="journal article" date="2010" name="PLoS ONE">
        <title>The complete genome sequence of Cupriavidus metallidurans strain CH34, a master survivalist in harsh and anthropogenic environments.</title>
        <authorList>
            <person name="Janssen P.J."/>
            <person name="Van Houdt R."/>
            <person name="Moors H."/>
            <person name="Monsieurs P."/>
            <person name="Morin N."/>
            <person name="Michaux A."/>
            <person name="Benotmane M.A."/>
            <person name="Leys N."/>
            <person name="Vallaeys T."/>
            <person name="Lapidus A."/>
            <person name="Monchy S."/>
            <person name="Medigue C."/>
            <person name="Taghavi S."/>
            <person name="McCorkle S."/>
            <person name="Dunn J."/>
            <person name="van der Lelie D."/>
            <person name="Mergeay M."/>
        </authorList>
    </citation>
    <scope>NUCLEOTIDE SEQUENCE [LARGE SCALE GENOMIC DNA]</scope>
    <source>
        <strain evidence="4">ATCC 43123 / DSM 2839 / NBRC 102507 / CH34</strain>
    </source>
</reference>
<feature type="domain" description="HTH cro/C1-type" evidence="2">
    <location>
        <begin position="17"/>
        <end position="69"/>
    </location>
</feature>
<dbReference type="SUPFAM" id="SSF47413">
    <property type="entry name" value="lambda repressor-like DNA-binding domains"/>
    <property type="match status" value="1"/>
</dbReference>
<keyword evidence="3" id="KW-0614">Plasmid</keyword>
<keyword evidence="4" id="KW-1185">Reference proteome</keyword>
<dbReference type="AlphaFoldDB" id="Q1LCJ7"/>
<geneLocation type="plasmid" evidence="3 4">
    <name>megaplasmid</name>
</geneLocation>
<gene>
    <name evidence="3" type="ordered locus">Rmet_5270</name>
</gene>
<protein>
    <submittedName>
        <fullName evidence="3">Transcriptional regulator (XRE family)</fullName>
    </submittedName>
</protein>
<feature type="region of interest" description="Disordered" evidence="1">
    <location>
        <begin position="75"/>
        <end position="101"/>
    </location>
</feature>
<dbReference type="HOGENOM" id="CLU_066192_47_2_4"/>
<accession>Q1LCJ7</accession>
<dbReference type="SMART" id="SM00530">
    <property type="entry name" value="HTH_XRE"/>
    <property type="match status" value="1"/>
</dbReference>
<feature type="compositionally biased region" description="Basic and acidic residues" evidence="1">
    <location>
        <begin position="75"/>
        <end position="85"/>
    </location>
</feature>